<dbReference type="EMBL" id="MZ089781">
    <property type="protein sequence ID" value="QXN75173.1"/>
    <property type="molecule type" value="Genomic_DNA"/>
</dbReference>
<accession>A0A8F5RCR1</accession>
<feature type="domain" description="Replication-associated protein ORF2/G2P" evidence="1">
    <location>
        <begin position="97"/>
        <end position="217"/>
    </location>
</feature>
<sequence>MNCLSPIVITHPTLRKDPIEFREKYLLSAPDFPRYLVVPCGKCAVCRKKRASEWAYRMRVEMQHYAPRGTVYIRRRQERPRHGGSSWVDPHRNARVYFGTLTVDSSNIDSVSSDPAMYLRRFFERYRKIVGKSLRHWVVTDLGGVKGRFHFHFLFFDCDYRFLRPLPRGERFELSNGYVVTSSHPAGELVKLWQYGEVFIEPAEGPAAASYISKYMLSEHPLNPDFVPAVYCSPGLGRSLVTDEFLRYWRTGDKIPVFMEYDVRKGVYYRIALPRYYCNKIWDSDDRVNRSLISHFDGFKPIRCPDGSLLRTELEYVRYMQSQRLLHGLYNLTKILPNGRTVYEYWYAREIELLNQ</sequence>
<protein>
    <submittedName>
        <fullName evidence="2">Replication initiator protein</fullName>
    </submittedName>
</protein>
<reference evidence="2" key="1">
    <citation type="submission" date="2021-04" db="EMBL/GenBank/DDBJ databases">
        <title>Genomes of microviruses identified in yellow-bellied marmot fecal samples.</title>
        <authorList>
            <person name="Varsani A."/>
            <person name="Kraberger S."/>
            <person name="Chatterjee A."/>
            <person name="Richet C."/>
            <person name="Fontenele R.S."/>
            <person name="Schmidlin K."/>
            <person name="Blumstein D.T."/>
        </authorList>
    </citation>
    <scope>NUCLEOTIDE SEQUENCE</scope>
    <source>
        <strain evidence="2">Mar35</strain>
    </source>
</reference>
<evidence type="ECO:0000313" key="2">
    <source>
        <dbReference type="EMBL" id="QXN75173.1"/>
    </source>
</evidence>
<organism evidence="2">
    <name type="scientific">Microvirus mar35</name>
    <dbReference type="NCBI Taxonomy" id="2851169"/>
    <lineage>
        <taxon>Viruses</taxon>
        <taxon>Monodnaviria</taxon>
        <taxon>Sangervirae</taxon>
        <taxon>Phixviricota</taxon>
        <taxon>Malgrandaviricetes</taxon>
        <taxon>Petitvirales</taxon>
        <taxon>Microviridae</taxon>
    </lineage>
</organism>
<dbReference type="InterPro" id="IPR056906">
    <property type="entry name" value="ORF2/G2P_dom"/>
</dbReference>
<name>A0A8F5RCR1_9VIRU</name>
<dbReference type="Pfam" id="PF23343">
    <property type="entry name" value="REP_ORF2-G2P"/>
    <property type="match status" value="1"/>
</dbReference>
<evidence type="ECO:0000259" key="1">
    <source>
        <dbReference type="Pfam" id="PF23343"/>
    </source>
</evidence>
<proteinExistence type="predicted"/>